<dbReference type="PANTHER" id="PTHR30195:SF15">
    <property type="entry name" value="TYPE I RESTRICTION ENZYME HINDI ENDONUCLEASE SUBUNIT"/>
    <property type="match status" value="1"/>
</dbReference>
<evidence type="ECO:0000256" key="9">
    <source>
        <dbReference type="ARBA" id="ARBA00022840"/>
    </source>
</evidence>
<reference evidence="13" key="1">
    <citation type="submission" date="2017-05" db="EMBL/GenBank/DDBJ databases">
        <authorList>
            <person name="Varghese N."/>
            <person name="Submissions S."/>
        </authorList>
    </citation>
    <scope>NUCLEOTIDE SEQUENCE</scope>
    <source>
        <strain evidence="13">DSM 45262</strain>
    </source>
</reference>
<dbReference type="Pfam" id="PF04313">
    <property type="entry name" value="HSDR_N"/>
    <property type="match status" value="1"/>
</dbReference>
<evidence type="ECO:0000256" key="11">
    <source>
        <dbReference type="RuleBase" id="RU364115"/>
    </source>
</evidence>
<evidence type="ECO:0000313" key="13">
    <source>
        <dbReference type="EMBL" id="SMP05766.1"/>
    </source>
</evidence>
<evidence type="ECO:0000256" key="5">
    <source>
        <dbReference type="ARBA" id="ARBA00022741"/>
    </source>
</evidence>
<dbReference type="GO" id="GO:0009307">
    <property type="term" value="P:DNA restriction-modification system"/>
    <property type="evidence" value="ECO:0007669"/>
    <property type="project" value="UniProtKB-KW"/>
</dbReference>
<comment type="similarity">
    <text evidence="2 11">Belongs to the HsdR family.</text>
</comment>
<dbReference type="AlphaFoldDB" id="A0AA45WK60"/>
<dbReference type="EC" id="3.1.21.3" evidence="11"/>
<comment type="function">
    <text evidence="11">Subunit R is required for both nuclease and ATPase activities, but not for modification.</text>
</comment>
<evidence type="ECO:0000313" key="14">
    <source>
        <dbReference type="Proteomes" id="UP001157946"/>
    </source>
</evidence>
<comment type="caution">
    <text evidence="13">The sequence shown here is derived from an EMBL/GenBank/DDBJ whole genome shotgun (WGS) entry which is preliminary data.</text>
</comment>
<dbReference type="Pfam" id="PF18766">
    <property type="entry name" value="SWI2_SNF2"/>
    <property type="match status" value="1"/>
</dbReference>
<feature type="domain" description="Helicase ATP-binding" evidence="12">
    <location>
        <begin position="286"/>
        <end position="468"/>
    </location>
</feature>
<dbReference type="SUPFAM" id="SSF52540">
    <property type="entry name" value="P-loop containing nucleoside triphosphate hydrolases"/>
    <property type="match status" value="2"/>
</dbReference>
<comment type="catalytic activity">
    <reaction evidence="1 11">
        <text>Endonucleolytic cleavage of DNA to give random double-stranded fragments with terminal 5'-phosphates, ATP is simultaneously hydrolyzed.</text>
        <dbReference type="EC" id="3.1.21.3"/>
    </reaction>
</comment>
<gene>
    <name evidence="13" type="ORF">SAMN06265361_101643</name>
</gene>
<dbReference type="InterPro" id="IPR021810">
    <property type="entry name" value="T1RH-like_C"/>
</dbReference>
<name>A0AA45WK60_9BACL</name>
<dbReference type="Pfam" id="PF22679">
    <property type="entry name" value="T1R_D3-like"/>
    <property type="match status" value="1"/>
</dbReference>
<keyword evidence="4" id="KW-0540">Nuclease</keyword>
<comment type="subunit">
    <text evidence="3 11">The type I restriction/modification system is composed of three polypeptides R, M and S.</text>
</comment>
<dbReference type="SMART" id="SM00487">
    <property type="entry name" value="DEXDc"/>
    <property type="match status" value="1"/>
</dbReference>
<dbReference type="InterPro" id="IPR055180">
    <property type="entry name" value="HsdR_RecA-like_helicase_dom_2"/>
</dbReference>
<keyword evidence="5 11" id="KW-0547">Nucleotide-binding</keyword>
<dbReference type="CDD" id="cd22332">
    <property type="entry name" value="HsdR_N"/>
    <property type="match status" value="1"/>
</dbReference>
<dbReference type="GO" id="GO:0003677">
    <property type="term" value="F:DNA binding"/>
    <property type="evidence" value="ECO:0007669"/>
    <property type="project" value="UniProtKB-KW"/>
</dbReference>
<dbReference type="EMBL" id="FXTU01000001">
    <property type="protein sequence ID" value="SMP05766.1"/>
    <property type="molecule type" value="Genomic_DNA"/>
</dbReference>
<sequence>MSSFNEYELEQASLEWFQELAYDVSYGPEISPEGDYPERNEYSDVILEERLRDALSRINSHLPPAAIDEAVRKVSIPQSPNLLINNQAFHQMITDGIDVQVQRDDGSFKTEKVWPIDFKDPHNNDWLVVNQFTVVENGVEKRPDLVVFVNGMPLVVIELKSASNEETDITKAYNQIQTYKKKIPSLFAYNAFSVISDGVNARAGSLTADEDRYMMWRTIDGEDVAPGAIPQLEVLIKGMFERKRFLDILRHFIFFQTDGENVYKILAGYHQYHATVKAIESTIRATDEQGDRKIGVIWHTQGSGKSLSMVFYAGKLVSELDNPTIVVITDRNDLDDQLFSTFSKSKQLLRQTPKQAHSRKELRELLNVESGGIIFTTIHKFAPEENGDQMPVLTDRRNVVVIADEAHRSQYGFNAEVVEGKDEAKIKFGFAKYMRDALPNASYIGFTGTPVELADRNTPAVFGDYIDIYDMTRAVEDGTTVKIYYESRIAKLSLPEDEKPKIDEEYEEITEHQELDEKEKLKSKWARLEALVGAEKRLKQIAKDIVEHFETRQKAMFGKAMIVTMSRKIAVDLYNEIVALRPKWHSDDLDKGVIKVVMTGNSSDEAKMHSHHTTKQQRELLANRMKDIHDELNIVIVCDMWLTGFDVPCMHTMYIDKPMKGHNLMQAIARVNRVFKDKPGGLVVDYIGIADSLKKALQQYTENDRKTAGVDTELAVDLMHEKYDLIQDLLHGHDYSKFKSESPSERMQTIVATVDYVLGLGEEKKKQFLQLVTELAKAYALCSTTPEAEKLNLEIGFFKSVKAGIIKMIPASGKKKTASQLDAEINQLVSKSIISEGVVDILGAVGLNKPNIAILSDEFLAEVKGLKQKNLAVELLKRLLNGKVKTIAKRNLVQSKKFSEMLEESIIKYQNRTIESTQVIMELIELAKEMNKAHKRGEETGLSDDEVAFYDALANNESAKEVLGDEVLKQIARDLTDSIKRNLTVDWNLRESVRAKMRVTVKKLLRKYGYPPDKEKSAVEIVMKQAELSCQNEAEELDEELD</sequence>
<dbReference type="InterPro" id="IPR040980">
    <property type="entry name" value="SWI2_SNF2"/>
</dbReference>
<evidence type="ECO:0000256" key="8">
    <source>
        <dbReference type="ARBA" id="ARBA00022801"/>
    </source>
</evidence>
<dbReference type="GO" id="GO:0009035">
    <property type="term" value="F:type I site-specific deoxyribonuclease activity"/>
    <property type="evidence" value="ECO:0007669"/>
    <property type="project" value="UniProtKB-EC"/>
</dbReference>
<keyword evidence="10 11" id="KW-0238">DNA-binding</keyword>
<dbReference type="InterPro" id="IPR007409">
    <property type="entry name" value="Restrct_endonuc_type1_HsdR_N"/>
</dbReference>
<dbReference type="GO" id="GO:0005524">
    <property type="term" value="F:ATP binding"/>
    <property type="evidence" value="ECO:0007669"/>
    <property type="project" value="UniProtKB-KW"/>
</dbReference>
<keyword evidence="14" id="KW-1185">Reference proteome</keyword>
<keyword evidence="6 11" id="KW-0680">Restriction system</keyword>
<dbReference type="InterPro" id="IPR051268">
    <property type="entry name" value="Type-I_R_enzyme_R_subunit"/>
</dbReference>
<evidence type="ECO:0000256" key="6">
    <source>
        <dbReference type="ARBA" id="ARBA00022747"/>
    </source>
</evidence>
<dbReference type="InterPro" id="IPR014001">
    <property type="entry name" value="Helicase_ATP-bd"/>
</dbReference>
<evidence type="ECO:0000256" key="3">
    <source>
        <dbReference type="ARBA" id="ARBA00011296"/>
    </source>
</evidence>
<keyword evidence="9 11" id="KW-0067">ATP-binding</keyword>
<evidence type="ECO:0000256" key="2">
    <source>
        <dbReference type="ARBA" id="ARBA00008598"/>
    </source>
</evidence>
<keyword evidence="8 11" id="KW-0378">Hydrolase</keyword>
<dbReference type="InterPro" id="IPR004473">
    <property type="entry name" value="Restrct_endonuc_typeI_HsdR"/>
</dbReference>
<proteinExistence type="inferred from homology"/>
<evidence type="ECO:0000256" key="7">
    <source>
        <dbReference type="ARBA" id="ARBA00022759"/>
    </source>
</evidence>
<evidence type="ECO:0000256" key="4">
    <source>
        <dbReference type="ARBA" id="ARBA00022722"/>
    </source>
</evidence>
<evidence type="ECO:0000259" key="12">
    <source>
        <dbReference type="PROSITE" id="PS51192"/>
    </source>
</evidence>
<evidence type="ECO:0000256" key="1">
    <source>
        <dbReference type="ARBA" id="ARBA00000851"/>
    </source>
</evidence>
<dbReference type="CDD" id="cd18800">
    <property type="entry name" value="SF2_C_EcoR124I-like"/>
    <property type="match status" value="1"/>
</dbReference>
<dbReference type="InterPro" id="IPR027417">
    <property type="entry name" value="P-loop_NTPase"/>
</dbReference>
<accession>A0AA45WK60</accession>
<dbReference type="CDD" id="cd18030">
    <property type="entry name" value="DEXHc_RE_I_HsdR"/>
    <property type="match status" value="1"/>
</dbReference>
<dbReference type="NCBIfam" id="TIGR00348">
    <property type="entry name" value="hsdR"/>
    <property type="match status" value="1"/>
</dbReference>
<protein>
    <recommendedName>
        <fullName evidence="11">Type I restriction enzyme endonuclease subunit</fullName>
        <shortName evidence="11">R protein</shortName>
        <ecNumber evidence="11">3.1.21.3</ecNumber>
    </recommendedName>
    <alternativeName>
        <fullName evidence="11">Type-1 restriction enzyme R protein</fullName>
    </alternativeName>
</protein>
<dbReference type="PANTHER" id="PTHR30195">
    <property type="entry name" value="TYPE I SITE-SPECIFIC DEOXYRIBONUCLEASE PROTEIN SUBUNIT M AND R"/>
    <property type="match status" value="1"/>
</dbReference>
<organism evidence="13 14">
    <name type="scientific">Laceyella tengchongensis</name>
    <dbReference type="NCBI Taxonomy" id="574699"/>
    <lineage>
        <taxon>Bacteria</taxon>
        <taxon>Bacillati</taxon>
        <taxon>Bacillota</taxon>
        <taxon>Bacilli</taxon>
        <taxon>Bacillales</taxon>
        <taxon>Thermoactinomycetaceae</taxon>
        <taxon>Laceyella</taxon>
    </lineage>
</organism>
<evidence type="ECO:0000256" key="10">
    <source>
        <dbReference type="ARBA" id="ARBA00023125"/>
    </source>
</evidence>
<dbReference type="RefSeq" id="WP_284723956.1">
    <property type="nucleotide sequence ID" value="NZ_FXTU01000001.1"/>
</dbReference>
<dbReference type="Pfam" id="PF11867">
    <property type="entry name" value="T1RH-like_C"/>
    <property type="match status" value="1"/>
</dbReference>
<dbReference type="PROSITE" id="PS51192">
    <property type="entry name" value="HELICASE_ATP_BIND_1"/>
    <property type="match status" value="1"/>
</dbReference>
<dbReference type="Gene3D" id="3.40.50.300">
    <property type="entry name" value="P-loop containing nucleotide triphosphate hydrolases"/>
    <property type="match status" value="2"/>
</dbReference>
<dbReference type="Proteomes" id="UP001157946">
    <property type="component" value="Unassembled WGS sequence"/>
</dbReference>
<dbReference type="Gene3D" id="3.90.1570.50">
    <property type="match status" value="1"/>
</dbReference>
<keyword evidence="7" id="KW-0255">Endonuclease</keyword>